<proteinExistence type="predicted"/>
<dbReference type="InterPro" id="IPR001650">
    <property type="entry name" value="Helicase_C-like"/>
</dbReference>
<dbReference type="Pfam" id="PF00271">
    <property type="entry name" value="Helicase_C"/>
    <property type="match status" value="1"/>
</dbReference>
<gene>
    <name evidence="4" type="ORF">DS832_04715</name>
</gene>
<dbReference type="PANTHER" id="PTHR10799">
    <property type="entry name" value="SNF2/RAD54 HELICASE FAMILY"/>
    <property type="match status" value="1"/>
</dbReference>
<dbReference type="SMART" id="SM00487">
    <property type="entry name" value="DEXDc"/>
    <property type="match status" value="1"/>
</dbReference>
<sequence length="445" mass="52432">MSLKLYKHQKMALTYLRLNDQFALFMEQGTGKTIPTLVRILELLEHKQAKNCLIVAPKSALGAWNRDIELFTNEEQKLLNKALKLINYDKIWRKSQKSTVDKYWDVIVLDESHFIKNRTSKRAKFLLHLATQSTYRYILTGTPISNGQLENIWSQFTFLKPKVVKGRIQSEIFSGSYYKWLDRYADLNQYWKPYRYNHINELQDIIDEYSYRVTKDECLDLPDKLPDEILPIELAEKNNYKQMAKDSVISKLEILAENPLSRMLKLRQLCSGFITDNEFQLHELKTNKLQALDDFLEGFEKKLVIFAEFSHSINAICKLLDKRKIKYVRLDGSQKNKLIWRDFQSDATIQVIVIQYQSGSAGIDLYSADTTIYYEPTLRSTTLEQSRDRTHRSGQKHKCSYIHFITTGTVEQQIYKALSNFSDFNEKLFVEYMDHYQKSFYKQKG</sequence>
<name>A0A3R6XRX8_9LACO</name>
<dbReference type="EMBL" id="QOCS01000009">
    <property type="protein sequence ID" value="RHW46794.1"/>
    <property type="molecule type" value="Genomic_DNA"/>
</dbReference>
<dbReference type="GO" id="GO:0016787">
    <property type="term" value="F:hydrolase activity"/>
    <property type="evidence" value="ECO:0007669"/>
    <property type="project" value="UniProtKB-KW"/>
</dbReference>
<dbReference type="InterPro" id="IPR014001">
    <property type="entry name" value="Helicase_ATP-bd"/>
</dbReference>
<dbReference type="InterPro" id="IPR000330">
    <property type="entry name" value="SNF2_N"/>
</dbReference>
<dbReference type="InterPro" id="IPR038718">
    <property type="entry name" value="SNF2-like_sf"/>
</dbReference>
<feature type="domain" description="Helicase ATP-binding" evidence="2">
    <location>
        <begin position="13"/>
        <end position="161"/>
    </location>
</feature>
<dbReference type="SMART" id="SM00490">
    <property type="entry name" value="HELICc"/>
    <property type="match status" value="1"/>
</dbReference>
<feature type="domain" description="Helicase C-terminal" evidence="3">
    <location>
        <begin position="291"/>
        <end position="441"/>
    </location>
</feature>
<evidence type="ECO:0008006" key="6">
    <source>
        <dbReference type="Google" id="ProtNLM"/>
    </source>
</evidence>
<evidence type="ECO:0000259" key="3">
    <source>
        <dbReference type="PROSITE" id="PS51194"/>
    </source>
</evidence>
<comment type="caution">
    <text evidence="4">The sequence shown here is derived from an EMBL/GenBank/DDBJ whole genome shotgun (WGS) entry which is preliminary data.</text>
</comment>
<dbReference type="RefSeq" id="WP_118910608.1">
    <property type="nucleotide sequence ID" value="NZ_QOCS01000009.1"/>
</dbReference>
<accession>A0A3R6XRX8</accession>
<dbReference type="SUPFAM" id="SSF52540">
    <property type="entry name" value="P-loop containing nucleoside triphosphate hydrolases"/>
    <property type="match status" value="2"/>
</dbReference>
<dbReference type="AlphaFoldDB" id="A0A3R6XRX8"/>
<dbReference type="InterPro" id="IPR049730">
    <property type="entry name" value="SNF2/RAD54-like_C"/>
</dbReference>
<dbReference type="Pfam" id="PF00176">
    <property type="entry name" value="SNF2-rel_dom"/>
    <property type="match status" value="1"/>
</dbReference>
<organism evidence="4 5">
    <name type="scientific">Bombilactobacillus bombi</name>
    <dbReference type="NCBI Taxonomy" id="1303590"/>
    <lineage>
        <taxon>Bacteria</taxon>
        <taxon>Bacillati</taxon>
        <taxon>Bacillota</taxon>
        <taxon>Bacilli</taxon>
        <taxon>Lactobacillales</taxon>
        <taxon>Lactobacillaceae</taxon>
        <taxon>Bombilactobacillus</taxon>
    </lineage>
</organism>
<keyword evidence="1" id="KW-0378">Hydrolase</keyword>
<evidence type="ECO:0000313" key="4">
    <source>
        <dbReference type="EMBL" id="RHW46794.1"/>
    </source>
</evidence>
<dbReference type="CDD" id="cd18793">
    <property type="entry name" value="SF2_C_SNF"/>
    <property type="match status" value="1"/>
</dbReference>
<reference evidence="4 5" key="1">
    <citation type="submission" date="2018-07" db="EMBL/GenBank/DDBJ databases">
        <title>Genome sequences of six Lactobacillus spp. isolated from bumble bee guts.</title>
        <authorList>
            <person name="Motta E.V.S."/>
            <person name="Moran N.A."/>
        </authorList>
    </citation>
    <scope>NUCLEOTIDE SEQUENCE [LARGE SCALE GENOMIC DNA]</scope>
    <source>
        <strain evidence="4 5">LV-8.1</strain>
    </source>
</reference>
<dbReference type="Gene3D" id="3.40.50.300">
    <property type="entry name" value="P-loop containing nucleotide triphosphate hydrolases"/>
    <property type="match status" value="1"/>
</dbReference>
<protein>
    <recommendedName>
        <fullName evidence="6">ATP-dependent helicase</fullName>
    </recommendedName>
</protein>
<evidence type="ECO:0000313" key="5">
    <source>
        <dbReference type="Proteomes" id="UP000284822"/>
    </source>
</evidence>
<dbReference type="GO" id="GO:0005524">
    <property type="term" value="F:ATP binding"/>
    <property type="evidence" value="ECO:0007669"/>
    <property type="project" value="InterPro"/>
</dbReference>
<dbReference type="InterPro" id="IPR027417">
    <property type="entry name" value="P-loop_NTPase"/>
</dbReference>
<dbReference type="PROSITE" id="PS51194">
    <property type="entry name" value="HELICASE_CTER"/>
    <property type="match status" value="1"/>
</dbReference>
<dbReference type="Proteomes" id="UP000284822">
    <property type="component" value="Unassembled WGS sequence"/>
</dbReference>
<dbReference type="Gene3D" id="3.40.50.10810">
    <property type="entry name" value="Tandem AAA-ATPase domain"/>
    <property type="match status" value="1"/>
</dbReference>
<evidence type="ECO:0000256" key="1">
    <source>
        <dbReference type="ARBA" id="ARBA00022801"/>
    </source>
</evidence>
<dbReference type="PROSITE" id="PS51192">
    <property type="entry name" value="HELICASE_ATP_BIND_1"/>
    <property type="match status" value="1"/>
</dbReference>
<evidence type="ECO:0000259" key="2">
    <source>
        <dbReference type="PROSITE" id="PS51192"/>
    </source>
</evidence>